<evidence type="ECO:0000256" key="3">
    <source>
        <dbReference type="ARBA" id="ARBA00022490"/>
    </source>
</evidence>
<dbReference type="SUPFAM" id="SSF47823">
    <property type="entry name" value="lambda integrase-like, N-terminal domain"/>
    <property type="match status" value="1"/>
</dbReference>
<evidence type="ECO:0000256" key="9">
    <source>
        <dbReference type="ARBA" id="ARBA00023306"/>
    </source>
</evidence>
<keyword evidence="7" id="KW-0238">DNA-binding</keyword>
<evidence type="ECO:0000259" key="10">
    <source>
        <dbReference type="PROSITE" id="PS51898"/>
    </source>
</evidence>
<dbReference type="InterPro" id="IPR004107">
    <property type="entry name" value="Integrase_SAM-like_N"/>
</dbReference>
<dbReference type="GO" id="GO:0015074">
    <property type="term" value="P:DNA integration"/>
    <property type="evidence" value="ECO:0007669"/>
    <property type="project" value="UniProtKB-KW"/>
</dbReference>
<protein>
    <recommendedName>
        <fullName evidence="13">Tyrosine recombinase XerC</fullName>
    </recommendedName>
</protein>
<evidence type="ECO:0000256" key="5">
    <source>
        <dbReference type="ARBA" id="ARBA00022829"/>
    </source>
</evidence>
<reference evidence="12" key="1">
    <citation type="submission" date="2018-05" db="EMBL/GenBank/DDBJ databases">
        <authorList>
            <person name="Lanie J.A."/>
            <person name="Ng W.-L."/>
            <person name="Kazmierczak K.M."/>
            <person name="Andrzejewski T.M."/>
            <person name="Davidsen T.M."/>
            <person name="Wayne K.J."/>
            <person name="Tettelin H."/>
            <person name="Glass J.I."/>
            <person name="Rusch D."/>
            <person name="Podicherti R."/>
            <person name="Tsui H.-C.T."/>
            <person name="Winkler M.E."/>
        </authorList>
    </citation>
    <scope>NUCLEOTIDE SEQUENCE</scope>
</reference>
<dbReference type="GO" id="GO:0051301">
    <property type="term" value="P:cell division"/>
    <property type="evidence" value="ECO:0007669"/>
    <property type="project" value="UniProtKB-KW"/>
</dbReference>
<dbReference type="Gene3D" id="1.10.150.130">
    <property type="match status" value="1"/>
</dbReference>
<dbReference type="Gene3D" id="1.10.443.10">
    <property type="entry name" value="Intergrase catalytic core"/>
    <property type="match status" value="1"/>
</dbReference>
<dbReference type="InterPro" id="IPR044068">
    <property type="entry name" value="CB"/>
</dbReference>
<evidence type="ECO:0008006" key="13">
    <source>
        <dbReference type="Google" id="ProtNLM"/>
    </source>
</evidence>
<dbReference type="InterPro" id="IPR011010">
    <property type="entry name" value="DNA_brk_join_enz"/>
</dbReference>
<comment type="subcellular location">
    <subcellularLocation>
        <location evidence="1">Cytoplasm</location>
    </subcellularLocation>
</comment>
<gene>
    <name evidence="12" type="ORF">METZ01_LOCUS88945</name>
</gene>
<dbReference type="InterPro" id="IPR002104">
    <property type="entry name" value="Integrase_catalytic"/>
</dbReference>
<dbReference type="PROSITE" id="PS51900">
    <property type="entry name" value="CB"/>
    <property type="match status" value="1"/>
</dbReference>
<dbReference type="InterPro" id="IPR050090">
    <property type="entry name" value="Tyrosine_recombinase_XerCD"/>
</dbReference>
<sequence>MAYKRDLHDFLRFCGREGIHELAELDSHAVRRFAAESHRLGLSPRSIARRLSSLRSFLSFAVQAGLISSNVAINVQAPKPSRRLPNTLDVDQVASLLALEGEKPLTVRDRAILELLYSSGLRLSELIGLDLNDLDLNDRTVRVTGKGQKMRVVPVGKLAAEAIQAWLKVRSALAGSDEKAFFVSQRGGRLAARTVQARLKKWALARGAPMGVHPHMLRHSFASHLLESSGNLRAIQELLGHASISTTQVYTHLDFQHLARIYDQSHPRARRRKD</sequence>
<organism evidence="12">
    <name type="scientific">marine metagenome</name>
    <dbReference type="NCBI Taxonomy" id="408172"/>
    <lineage>
        <taxon>unclassified sequences</taxon>
        <taxon>metagenomes</taxon>
        <taxon>ecological metagenomes</taxon>
    </lineage>
</organism>
<dbReference type="CDD" id="cd00798">
    <property type="entry name" value="INT_XerDC_C"/>
    <property type="match status" value="1"/>
</dbReference>
<keyword evidence="4" id="KW-0132">Cell division</keyword>
<dbReference type="PANTHER" id="PTHR30349:SF81">
    <property type="entry name" value="TYROSINE RECOMBINASE XERC"/>
    <property type="match status" value="1"/>
</dbReference>
<evidence type="ECO:0000256" key="2">
    <source>
        <dbReference type="ARBA" id="ARBA00006657"/>
    </source>
</evidence>
<dbReference type="GO" id="GO:0005737">
    <property type="term" value="C:cytoplasm"/>
    <property type="evidence" value="ECO:0007669"/>
    <property type="project" value="UniProtKB-SubCell"/>
</dbReference>
<comment type="similarity">
    <text evidence="2">Belongs to the 'phage' integrase family. XerC subfamily.</text>
</comment>
<evidence type="ECO:0000256" key="6">
    <source>
        <dbReference type="ARBA" id="ARBA00022908"/>
    </source>
</evidence>
<evidence type="ECO:0000256" key="8">
    <source>
        <dbReference type="ARBA" id="ARBA00023172"/>
    </source>
</evidence>
<dbReference type="NCBIfam" id="TIGR02224">
    <property type="entry name" value="recomb_XerC"/>
    <property type="match status" value="1"/>
</dbReference>
<evidence type="ECO:0000313" key="12">
    <source>
        <dbReference type="EMBL" id="SVA36091.1"/>
    </source>
</evidence>
<dbReference type="Pfam" id="PF02899">
    <property type="entry name" value="Phage_int_SAM_1"/>
    <property type="match status" value="1"/>
</dbReference>
<dbReference type="EMBL" id="UINC01008012">
    <property type="protein sequence ID" value="SVA36091.1"/>
    <property type="molecule type" value="Genomic_DNA"/>
</dbReference>
<dbReference type="InterPro" id="IPR023009">
    <property type="entry name" value="Tyrosine_recombinase_XerC/XerD"/>
</dbReference>
<keyword evidence="5" id="KW-0159">Chromosome partition</keyword>
<dbReference type="InterPro" id="IPR010998">
    <property type="entry name" value="Integrase_recombinase_N"/>
</dbReference>
<keyword evidence="8" id="KW-0233">DNA recombination</keyword>
<dbReference type="Pfam" id="PF00589">
    <property type="entry name" value="Phage_integrase"/>
    <property type="match status" value="1"/>
</dbReference>
<evidence type="ECO:0000256" key="1">
    <source>
        <dbReference type="ARBA" id="ARBA00004496"/>
    </source>
</evidence>
<feature type="domain" description="Tyr recombinase" evidence="10">
    <location>
        <begin position="83"/>
        <end position="263"/>
    </location>
</feature>
<dbReference type="InterPro" id="IPR011931">
    <property type="entry name" value="Recomb_XerC"/>
</dbReference>
<dbReference type="InterPro" id="IPR013762">
    <property type="entry name" value="Integrase-like_cat_sf"/>
</dbReference>
<keyword evidence="3" id="KW-0963">Cytoplasm</keyword>
<keyword evidence="9" id="KW-0131">Cell cycle</keyword>
<dbReference type="GO" id="GO:0006310">
    <property type="term" value="P:DNA recombination"/>
    <property type="evidence" value="ECO:0007669"/>
    <property type="project" value="UniProtKB-KW"/>
</dbReference>
<evidence type="ECO:0000256" key="4">
    <source>
        <dbReference type="ARBA" id="ARBA00022618"/>
    </source>
</evidence>
<dbReference type="HAMAP" id="MF_01808">
    <property type="entry name" value="Recomb_XerC_XerD"/>
    <property type="match status" value="1"/>
</dbReference>
<dbReference type="PANTHER" id="PTHR30349">
    <property type="entry name" value="PHAGE INTEGRASE-RELATED"/>
    <property type="match status" value="1"/>
</dbReference>
<name>A0A381V7V0_9ZZZZ</name>
<evidence type="ECO:0000259" key="11">
    <source>
        <dbReference type="PROSITE" id="PS51900"/>
    </source>
</evidence>
<dbReference type="SUPFAM" id="SSF56349">
    <property type="entry name" value="DNA breaking-rejoining enzymes"/>
    <property type="match status" value="1"/>
</dbReference>
<feature type="domain" description="Core-binding (CB)" evidence="11">
    <location>
        <begin position="1"/>
        <end position="62"/>
    </location>
</feature>
<accession>A0A381V7V0</accession>
<dbReference type="NCBIfam" id="NF001399">
    <property type="entry name" value="PRK00283.1"/>
    <property type="match status" value="1"/>
</dbReference>
<dbReference type="GO" id="GO:0003677">
    <property type="term" value="F:DNA binding"/>
    <property type="evidence" value="ECO:0007669"/>
    <property type="project" value="UniProtKB-KW"/>
</dbReference>
<evidence type="ECO:0000256" key="7">
    <source>
        <dbReference type="ARBA" id="ARBA00023125"/>
    </source>
</evidence>
<keyword evidence="6" id="KW-0229">DNA integration</keyword>
<proteinExistence type="inferred from homology"/>
<dbReference type="PROSITE" id="PS51898">
    <property type="entry name" value="TYR_RECOMBINASE"/>
    <property type="match status" value="1"/>
</dbReference>
<dbReference type="AlphaFoldDB" id="A0A381V7V0"/>
<dbReference type="GO" id="GO:0007059">
    <property type="term" value="P:chromosome segregation"/>
    <property type="evidence" value="ECO:0007669"/>
    <property type="project" value="UniProtKB-KW"/>
</dbReference>